<keyword evidence="2" id="KW-0614">Plasmid</keyword>
<sequence>MKTTANGTRFDAADIANAFGMKPPTPCASCGHESRHHRVSGGTSFDMGACLKPDRRTSSKVCKCELFVEPEVNLTAAAAAERGGLALLATIAGMSVGSSQTTEGQARLESVPEKAEASS</sequence>
<evidence type="ECO:0000313" key="2">
    <source>
        <dbReference type="EMBL" id="BDZ52358.1"/>
    </source>
</evidence>
<dbReference type="EMBL" id="AP027733">
    <property type="protein sequence ID" value="BDZ52925.1"/>
    <property type="molecule type" value="Genomic_DNA"/>
</dbReference>
<gene>
    <name evidence="2" type="ORF">GCM10025867_45990</name>
    <name evidence="3" type="ORF">GCM10025867_51660</name>
</gene>
<accession>A0ABM8GV58</accession>
<reference evidence="2" key="3">
    <citation type="submission" date="2023-02" db="EMBL/GenBank/DDBJ databases">
        <authorList>
            <person name="Sun Q."/>
            <person name="Mori K."/>
        </authorList>
    </citation>
    <scope>NUCLEOTIDE SEQUENCE</scope>
    <source>
        <strain evidence="2">NBRC 108728</strain>
        <plasmid evidence="2">pNBRC108728a</plasmid>
    </source>
</reference>
<name>A0ABM8GV58_9MICO</name>
<reference evidence="2" key="1">
    <citation type="journal article" date="2014" name="Int. J. Syst. Evol. Microbiol.">
        <title>Complete genome of a new Firmicutes species belonging to the dominant human colonic microbiota ('Ruminococcus bicirculans') reveals two chromosomes and a selective capacity to utilize plant glucans.</title>
        <authorList>
            <consortium name="NISC Comparative Sequencing Program"/>
            <person name="Wegmann U."/>
            <person name="Louis P."/>
            <person name="Goesmann A."/>
            <person name="Henrissat B."/>
            <person name="Duncan S.H."/>
            <person name="Flint H.J."/>
        </authorList>
    </citation>
    <scope>NUCLEOTIDE SEQUENCE</scope>
    <source>
        <strain evidence="2">NBRC 108728</strain>
    </source>
</reference>
<dbReference type="RefSeq" id="WP_286347208.1">
    <property type="nucleotide sequence ID" value="NZ_AP027733.1"/>
</dbReference>
<reference evidence="4" key="2">
    <citation type="journal article" date="2019" name="Int. J. Syst. Evol. Microbiol.">
        <title>The Global Catalogue of Microorganisms (GCM) 10K type strain sequencing project: providing services to taxonomists for standard genome sequencing and annotation.</title>
        <authorList>
            <consortium name="The Broad Institute Genomics Platform"/>
            <consortium name="The Broad Institute Genome Sequencing Center for Infectious Disease"/>
            <person name="Wu L."/>
            <person name="Ma J."/>
        </authorList>
    </citation>
    <scope>NUCLEOTIDE SEQUENCE [LARGE SCALE GENOMIC DNA]</scope>
    <source>
        <strain evidence="4">NBRC 108728</strain>
    </source>
</reference>
<organism evidence="2 4">
    <name type="scientific">Frondihabitans sucicola</name>
    <dbReference type="NCBI Taxonomy" id="1268041"/>
    <lineage>
        <taxon>Bacteria</taxon>
        <taxon>Bacillati</taxon>
        <taxon>Actinomycetota</taxon>
        <taxon>Actinomycetes</taxon>
        <taxon>Micrococcales</taxon>
        <taxon>Microbacteriaceae</taxon>
        <taxon>Frondihabitans</taxon>
    </lineage>
</organism>
<proteinExistence type="predicted"/>
<evidence type="ECO:0000313" key="3">
    <source>
        <dbReference type="EMBL" id="BDZ52925.1"/>
    </source>
</evidence>
<feature type="region of interest" description="Disordered" evidence="1">
    <location>
        <begin position="96"/>
        <end position="119"/>
    </location>
</feature>
<dbReference type="EMBL" id="AP027733">
    <property type="protein sequence ID" value="BDZ52358.1"/>
    <property type="molecule type" value="Genomic_DNA"/>
</dbReference>
<geneLocation type="plasmid" evidence="2 4">
    <name>pNBRC108728a</name>
</geneLocation>
<feature type="compositionally biased region" description="Basic and acidic residues" evidence="1">
    <location>
        <begin position="110"/>
        <end position="119"/>
    </location>
</feature>
<protein>
    <submittedName>
        <fullName evidence="2">Uncharacterized protein</fullName>
    </submittedName>
</protein>
<keyword evidence="4" id="KW-1185">Reference proteome</keyword>
<evidence type="ECO:0000313" key="4">
    <source>
        <dbReference type="Proteomes" id="UP001321486"/>
    </source>
</evidence>
<dbReference type="Proteomes" id="UP001321486">
    <property type="component" value="Plasmid pNBRC108728a"/>
</dbReference>
<evidence type="ECO:0000256" key="1">
    <source>
        <dbReference type="SAM" id="MobiDB-lite"/>
    </source>
</evidence>